<evidence type="ECO:0000259" key="7">
    <source>
        <dbReference type="PROSITE" id="PS50850"/>
    </source>
</evidence>
<dbReference type="OrthoDB" id="3561359at2759"/>
<feature type="transmembrane region" description="Helical" evidence="6">
    <location>
        <begin position="264"/>
        <end position="284"/>
    </location>
</feature>
<feature type="transmembrane region" description="Helical" evidence="6">
    <location>
        <begin position="174"/>
        <end position="195"/>
    </location>
</feature>
<dbReference type="InterPro" id="IPR036259">
    <property type="entry name" value="MFS_trans_sf"/>
</dbReference>
<comment type="subcellular location">
    <subcellularLocation>
        <location evidence="1">Membrane</location>
        <topology evidence="1">Multi-pass membrane protein</topology>
    </subcellularLocation>
</comment>
<keyword evidence="2 6" id="KW-0812">Transmembrane</keyword>
<dbReference type="Pfam" id="PF07690">
    <property type="entry name" value="MFS_1"/>
    <property type="match status" value="1"/>
</dbReference>
<feature type="transmembrane region" description="Helical" evidence="6">
    <location>
        <begin position="422"/>
        <end position="447"/>
    </location>
</feature>
<gene>
    <name evidence="8" type="ORF">BZ3500_MVSOF-1268-A1-R1_CHR1-3G02261</name>
</gene>
<dbReference type="SUPFAM" id="SSF103473">
    <property type="entry name" value="MFS general substrate transporter"/>
    <property type="match status" value="1"/>
</dbReference>
<feature type="compositionally biased region" description="Low complexity" evidence="5">
    <location>
        <begin position="1"/>
        <end position="16"/>
    </location>
</feature>
<reference evidence="9" key="1">
    <citation type="submission" date="2016-10" db="EMBL/GenBank/DDBJ databases">
        <authorList>
            <person name="Jeantristanb JTB J.-T."/>
            <person name="Ricardo R."/>
        </authorList>
    </citation>
    <scope>NUCLEOTIDE SEQUENCE [LARGE SCALE GENOMIC DNA]</scope>
</reference>
<feature type="compositionally biased region" description="Basic and acidic residues" evidence="5">
    <location>
        <begin position="17"/>
        <end position="27"/>
    </location>
</feature>
<feature type="transmembrane region" description="Helical" evidence="6">
    <location>
        <begin position="510"/>
        <end position="531"/>
    </location>
</feature>
<feature type="region of interest" description="Disordered" evidence="5">
    <location>
        <begin position="1"/>
        <end position="73"/>
    </location>
</feature>
<dbReference type="InterPro" id="IPR020846">
    <property type="entry name" value="MFS_dom"/>
</dbReference>
<evidence type="ECO:0000256" key="5">
    <source>
        <dbReference type="SAM" id="MobiDB-lite"/>
    </source>
</evidence>
<accession>A0A2X0MNC7</accession>
<dbReference type="Proteomes" id="UP000249723">
    <property type="component" value="Unassembled WGS sequence"/>
</dbReference>
<dbReference type="GO" id="GO:0022857">
    <property type="term" value="F:transmembrane transporter activity"/>
    <property type="evidence" value="ECO:0007669"/>
    <property type="project" value="InterPro"/>
</dbReference>
<feature type="domain" description="Major facilitator superfamily (MFS) profile" evidence="7">
    <location>
        <begin position="98"/>
        <end position="535"/>
    </location>
</feature>
<dbReference type="PANTHER" id="PTHR23502">
    <property type="entry name" value="MAJOR FACILITATOR SUPERFAMILY"/>
    <property type="match status" value="1"/>
</dbReference>
<proteinExistence type="predicted"/>
<protein>
    <submittedName>
        <fullName evidence="8">BZ3500_MvSof-1268-A1-R1_Chr1-3g02261 protein</fullName>
    </submittedName>
</protein>
<dbReference type="FunFam" id="1.20.1250.20:FF:000082">
    <property type="entry name" value="MFS multidrug transporter, putative"/>
    <property type="match status" value="1"/>
</dbReference>
<dbReference type="GO" id="GO:0140115">
    <property type="term" value="P:export across plasma membrane"/>
    <property type="evidence" value="ECO:0007669"/>
    <property type="project" value="UniProtKB-ARBA"/>
</dbReference>
<evidence type="ECO:0000256" key="1">
    <source>
        <dbReference type="ARBA" id="ARBA00004141"/>
    </source>
</evidence>
<dbReference type="PROSITE" id="PS00216">
    <property type="entry name" value="SUGAR_TRANSPORT_1"/>
    <property type="match status" value="1"/>
</dbReference>
<feature type="transmembrane region" description="Helical" evidence="6">
    <location>
        <begin position="453"/>
        <end position="474"/>
    </location>
</feature>
<dbReference type="GO" id="GO:0042908">
    <property type="term" value="P:xenobiotic transport"/>
    <property type="evidence" value="ECO:0007669"/>
    <property type="project" value="UniProtKB-ARBA"/>
</dbReference>
<dbReference type="CDD" id="cd17323">
    <property type="entry name" value="MFS_Tpo1_MDR_like"/>
    <property type="match status" value="1"/>
</dbReference>
<dbReference type="PANTHER" id="PTHR23502:SF7">
    <property type="entry name" value="DRUG_PROTON ANTIPORTER YHK8-RELATED"/>
    <property type="match status" value="1"/>
</dbReference>
<dbReference type="EMBL" id="FMWP01000014">
    <property type="protein sequence ID" value="SCZ90798.1"/>
    <property type="molecule type" value="Genomic_DNA"/>
</dbReference>
<feature type="compositionally biased region" description="Basic and acidic residues" evidence="5">
    <location>
        <begin position="50"/>
        <end position="71"/>
    </location>
</feature>
<feature type="transmembrane region" description="Helical" evidence="6">
    <location>
        <begin position="378"/>
        <end position="401"/>
    </location>
</feature>
<dbReference type="InterPro" id="IPR005829">
    <property type="entry name" value="Sugar_transporter_CS"/>
</dbReference>
<dbReference type="InterPro" id="IPR011701">
    <property type="entry name" value="MFS"/>
</dbReference>
<dbReference type="PROSITE" id="PS50850">
    <property type="entry name" value="MFS"/>
    <property type="match status" value="1"/>
</dbReference>
<evidence type="ECO:0000313" key="9">
    <source>
        <dbReference type="Proteomes" id="UP000249723"/>
    </source>
</evidence>
<feature type="transmembrane region" description="Helical" evidence="6">
    <location>
        <begin position="339"/>
        <end position="358"/>
    </location>
</feature>
<keyword evidence="4 6" id="KW-0472">Membrane</keyword>
<feature type="transmembrane region" description="Helical" evidence="6">
    <location>
        <begin position="486"/>
        <end position="504"/>
    </location>
</feature>
<dbReference type="STRING" id="289078.A0A2X0MNC7"/>
<evidence type="ECO:0000313" key="8">
    <source>
        <dbReference type="EMBL" id="SCZ90798.1"/>
    </source>
</evidence>
<feature type="transmembrane region" description="Helical" evidence="6">
    <location>
        <begin position="132"/>
        <end position="153"/>
    </location>
</feature>
<evidence type="ECO:0000256" key="4">
    <source>
        <dbReference type="ARBA" id="ARBA00023136"/>
    </source>
</evidence>
<evidence type="ECO:0000256" key="2">
    <source>
        <dbReference type="ARBA" id="ARBA00022692"/>
    </source>
</evidence>
<keyword evidence="9" id="KW-1185">Reference proteome</keyword>
<dbReference type="GO" id="GO:0005886">
    <property type="term" value="C:plasma membrane"/>
    <property type="evidence" value="ECO:0007669"/>
    <property type="project" value="TreeGrafter"/>
</dbReference>
<feature type="transmembrane region" description="Helical" evidence="6">
    <location>
        <begin position="201"/>
        <end position="223"/>
    </location>
</feature>
<evidence type="ECO:0000256" key="6">
    <source>
        <dbReference type="SAM" id="Phobius"/>
    </source>
</evidence>
<keyword evidence="3 6" id="KW-1133">Transmembrane helix</keyword>
<organism evidence="8 9">
    <name type="scientific">Microbotryum saponariae</name>
    <dbReference type="NCBI Taxonomy" id="289078"/>
    <lineage>
        <taxon>Eukaryota</taxon>
        <taxon>Fungi</taxon>
        <taxon>Dikarya</taxon>
        <taxon>Basidiomycota</taxon>
        <taxon>Pucciniomycotina</taxon>
        <taxon>Microbotryomycetes</taxon>
        <taxon>Microbotryales</taxon>
        <taxon>Microbotryaceae</taxon>
        <taxon>Microbotryum</taxon>
    </lineage>
</organism>
<dbReference type="Gene3D" id="1.20.1250.20">
    <property type="entry name" value="MFS general substrate transporter like domains"/>
    <property type="match status" value="1"/>
</dbReference>
<name>A0A2X0MNC7_9BASI</name>
<sequence>MQPSRAAPSSSSTVAASDREPSPERPTQDGSKQASRRHDEADEEAADEEGGGKPVDDEEAKRDKDGVRMEDGVPMVGLTGLDDPFSPLRMSNARKWVILLVVSSAAFCVTCCSSMVSLTYDGTAREFGETSLIVMTLGISLFVLGLGIIPQALRTRSPIIAVLLGPLSEHIGRRPIYLVSYGVFIAFNFQVAFAHNLATWLIGRFFCGMFASPFLSVAGGSVTDLWAPDQVASPMAFYTASPFLGPVIGPIISGVINQHLDWRWTWYILIMWSAVEFAALFLLVPETYLPALLKKKAKHLRQQGRSDVRAPIELDERTPLQVVATSCLRPLQILIYEPMALALCTWTALLLGILYMAFSAWPIVYRDHHGFSTQETGFSFTGIGVGIVIGTLMQPVWAIYYGRITKETGERPPPEEHLRKGCWGAVLVPVSLFWFAFTSYASVHWAVSQVSTIFFGIGIILSYQAVFVYLVDAFRPVAASAMAANSAMRSSFACVFPLFTQAMFKKLGTAGALALIAGLTCCILPFPFLFFKYGHKYRKSSRFANKER</sequence>
<feature type="transmembrane region" description="Helical" evidence="6">
    <location>
        <begin position="96"/>
        <end position="120"/>
    </location>
</feature>
<dbReference type="AlphaFoldDB" id="A0A2X0MNC7"/>
<feature type="transmembrane region" description="Helical" evidence="6">
    <location>
        <begin position="235"/>
        <end position="252"/>
    </location>
</feature>
<evidence type="ECO:0000256" key="3">
    <source>
        <dbReference type="ARBA" id="ARBA00022989"/>
    </source>
</evidence>